<feature type="domain" description="FAD/NAD(P)-binding" evidence="13">
    <location>
        <begin position="6"/>
        <end position="317"/>
    </location>
</feature>
<keyword evidence="4" id="KW-0521">NADP</keyword>
<dbReference type="InterPro" id="IPR012999">
    <property type="entry name" value="Pyr_OxRdtase_I_AS"/>
</dbReference>
<dbReference type="Pfam" id="PF02852">
    <property type="entry name" value="Pyr_redox_dim"/>
    <property type="match status" value="1"/>
</dbReference>
<dbReference type="PIRSF" id="PIRSF000350">
    <property type="entry name" value="Mercury_reductase_MerA"/>
    <property type="match status" value="1"/>
</dbReference>
<dbReference type="InterPro" id="IPR016156">
    <property type="entry name" value="FAD/NAD-linked_Rdtase_dimer_sf"/>
</dbReference>
<dbReference type="AlphaFoldDB" id="A0A4R0YUS2"/>
<organism evidence="14 15">
    <name type="scientific">Dyella soli</name>
    <dbReference type="NCBI Taxonomy" id="522319"/>
    <lineage>
        <taxon>Bacteria</taxon>
        <taxon>Pseudomonadati</taxon>
        <taxon>Pseudomonadota</taxon>
        <taxon>Gammaproteobacteria</taxon>
        <taxon>Lysobacterales</taxon>
        <taxon>Rhodanobacteraceae</taxon>
        <taxon>Dyella</taxon>
    </lineage>
</organism>
<dbReference type="GO" id="GO:0003955">
    <property type="term" value="F:NAD(P)H dehydrogenase (quinone) activity"/>
    <property type="evidence" value="ECO:0007669"/>
    <property type="project" value="TreeGrafter"/>
</dbReference>
<dbReference type="InterPro" id="IPR036188">
    <property type="entry name" value="FAD/NAD-bd_sf"/>
</dbReference>
<evidence type="ECO:0000259" key="12">
    <source>
        <dbReference type="Pfam" id="PF02852"/>
    </source>
</evidence>
<evidence type="ECO:0000256" key="1">
    <source>
        <dbReference type="ARBA" id="ARBA00007532"/>
    </source>
</evidence>
<evidence type="ECO:0000256" key="7">
    <source>
        <dbReference type="ARBA" id="ARBA00023284"/>
    </source>
</evidence>
<evidence type="ECO:0000256" key="8">
    <source>
        <dbReference type="PIRSR" id="PIRSR000350-2"/>
    </source>
</evidence>
<feature type="active site" description="Proton acceptor" evidence="8">
    <location>
        <position position="440"/>
    </location>
</feature>
<evidence type="ECO:0000256" key="9">
    <source>
        <dbReference type="PIRSR" id="PIRSR000350-3"/>
    </source>
</evidence>
<dbReference type="EMBL" id="SJTG01000001">
    <property type="protein sequence ID" value="TCI13062.1"/>
    <property type="molecule type" value="Genomic_DNA"/>
</dbReference>
<feature type="domain" description="Pyridine nucleotide-disulphide oxidoreductase dimerisation" evidence="12">
    <location>
        <begin position="345"/>
        <end position="448"/>
    </location>
</feature>
<feature type="binding site" evidence="9">
    <location>
        <position position="307"/>
    </location>
    <ligand>
        <name>FAD</name>
        <dbReference type="ChEBI" id="CHEBI:57692"/>
    </ligand>
</feature>
<keyword evidence="9" id="KW-0520">NAD</keyword>
<dbReference type="SUPFAM" id="SSF55424">
    <property type="entry name" value="FAD/NAD-linked reductases, dimerisation (C-terminal) domain"/>
    <property type="match status" value="1"/>
</dbReference>
<feature type="binding site" evidence="9">
    <location>
        <position position="199"/>
    </location>
    <ligand>
        <name>NAD(+)</name>
        <dbReference type="ChEBI" id="CHEBI:57540"/>
    </ligand>
</feature>
<dbReference type="PANTHER" id="PTHR43014:SF2">
    <property type="entry name" value="MERCURIC REDUCTASE"/>
    <property type="match status" value="1"/>
</dbReference>
<dbReference type="InterPro" id="IPR004099">
    <property type="entry name" value="Pyr_nucl-diS_OxRdtase_dimer"/>
</dbReference>
<comment type="caution">
    <text evidence="14">The sequence shown here is derived from an EMBL/GenBank/DDBJ whole genome shotgun (WGS) entry which is preliminary data.</text>
</comment>
<dbReference type="PRINTS" id="PR00411">
    <property type="entry name" value="PNDRDTASEI"/>
</dbReference>
<dbReference type="InterPro" id="IPR001100">
    <property type="entry name" value="Pyr_nuc-diS_OxRdtase"/>
</dbReference>
<dbReference type="SUPFAM" id="SSF51905">
    <property type="entry name" value="FAD/NAD(P)-binding domain"/>
    <property type="match status" value="1"/>
</dbReference>
<comment type="cofactor">
    <cofactor evidence="9">
        <name>FAD</name>
        <dbReference type="ChEBI" id="CHEBI:57692"/>
    </cofactor>
    <text evidence="9">Binds 1 FAD per subunit.</text>
</comment>
<feature type="binding site" evidence="9">
    <location>
        <position position="266"/>
    </location>
    <ligand>
        <name>NAD(+)</name>
        <dbReference type="ChEBI" id="CHEBI:57540"/>
    </ligand>
</feature>
<dbReference type="GO" id="GO:0016668">
    <property type="term" value="F:oxidoreductase activity, acting on a sulfur group of donors, NAD(P) as acceptor"/>
    <property type="evidence" value="ECO:0007669"/>
    <property type="project" value="InterPro"/>
</dbReference>
<keyword evidence="2 11" id="KW-0285">Flavoprotein</keyword>
<feature type="binding site" evidence="9">
    <location>
        <begin position="176"/>
        <end position="183"/>
    </location>
    <ligand>
        <name>NAD(+)</name>
        <dbReference type="ChEBI" id="CHEBI:57540"/>
    </ligand>
</feature>
<feature type="disulfide bond" description="Redox-active" evidence="10">
    <location>
        <begin position="42"/>
        <end position="47"/>
    </location>
</feature>
<evidence type="ECO:0000313" key="14">
    <source>
        <dbReference type="EMBL" id="TCI13062.1"/>
    </source>
</evidence>
<accession>A0A4R0YUS2</accession>
<keyword evidence="7 11" id="KW-0676">Redox-active center</keyword>
<keyword evidence="6" id="KW-1015">Disulfide bond</keyword>
<dbReference type="PRINTS" id="PR00368">
    <property type="entry name" value="FADPNR"/>
</dbReference>
<dbReference type="PROSITE" id="PS00076">
    <property type="entry name" value="PYRIDINE_REDOX_1"/>
    <property type="match status" value="1"/>
</dbReference>
<dbReference type="NCBIfam" id="NF004992">
    <property type="entry name" value="PRK06370.1-4"/>
    <property type="match status" value="1"/>
</dbReference>
<evidence type="ECO:0000256" key="11">
    <source>
        <dbReference type="RuleBase" id="RU003691"/>
    </source>
</evidence>
<dbReference type="PANTHER" id="PTHR43014">
    <property type="entry name" value="MERCURIC REDUCTASE"/>
    <property type="match status" value="1"/>
</dbReference>
<evidence type="ECO:0000256" key="10">
    <source>
        <dbReference type="PIRSR" id="PIRSR000350-4"/>
    </source>
</evidence>
<dbReference type="GO" id="GO:0050660">
    <property type="term" value="F:flavin adenine dinucleotide binding"/>
    <property type="evidence" value="ECO:0007669"/>
    <property type="project" value="TreeGrafter"/>
</dbReference>
<keyword evidence="15" id="KW-1185">Reference proteome</keyword>
<evidence type="ECO:0000313" key="15">
    <source>
        <dbReference type="Proteomes" id="UP000291822"/>
    </source>
</evidence>
<evidence type="ECO:0000256" key="5">
    <source>
        <dbReference type="ARBA" id="ARBA00023002"/>
    </source>
</evidence>
<dbReference type="Gene3D" id="3.50.50.60">
    <property type="entry name" value="FAD/NAD(P)-binding domain"/>
    <property type="match status" value="2"/>
</dbReference>
<evidence type="ECO:0000259" key="13">
    <source>
        <dbReference type="Pfam" id="PF07992"/>
    </source>
</evidence>
<dbReference type="Proteomes" id="UP000291822">
    <property type="component" value="Unassembled WGS sequence"/>
</dbReference>
<evidence type="ECO:0000256" key="2">
    <source>
        <dbReference type="ARBA" id="ARBA00022630"/>
    </source>
</evidence>
<dbReference type="RefSeq" id="WP_131150154.1">
    <property type="nucleotide sequence ID" value="NZ_SJTG01000001.1"/>
</dbReference>
<name>A0A4R0YUS2_9GAMM</name>
<gene>
    <name evidence="14" type="ORF">EZM97_07110</name>
</gene>
<evidence type="ECO:0000256" key="6">
    <source>
        <dbReference type="ARBA" id="ARBA00023157"/>
    </source>
</evidence>
<proteinExistence type="inferred from homology"/>
<sequence length="460" mass="49699">MTERFDAIVVGAGQAGPPLAERLGKSGRKVAIIERKDVGGTCVNTGCIPTKSMVASAYVAYQSGRAAEYGVRAGNVQVMMDEVWRRTRGISERSRGNVEQWIAGMAGVKLFRGHARFESPTTLRVGDDVMEADEIFLNVGGRATRPPFPGIDSVPYLDNVGVMGLRELPEHLVIVGGSYIGLEFAQMFRRFGSQVSVVERSKRLLPREDPEIADAVVDILKREGITIHTGAECIELKGSSGQVCVVAACADPRMEVRGSHLLLAVGRQPNTDDLGLERAGVATDERGYIHVDDQCRTSVAGIWAMGDCNGKGAFTHTSFNDYEIVAANVLDHDARRISDRINTYALFIDPPLGRIGLNEEEARKAGHDVLVGVRPMTRVGRAIERGETLGTMKVIVDAATRKLLGAVILGVNGDEAIHSLLDAMYANVPIDTVTHAVHIHPTVAELLPTVLQDLHPADRG</sequence>
<protein>
    <submittedName>
        <fullName evidence="14">FAD-containing oxidoreductase</fullName>
    </submittedName>
</protein>
<keyword evidence="5 11" id="KW-0560">Oxidoreductase</keyword>
<dbReference type="InterPro" id="IPR023753">
    <property type="entry name" value="FAD/NAD-binding_dom"/>
</dbReference>
<dbReference type="Gene3D" id="3.30.390.30">
    <property type="match status" value="1"/>
</dbReference>
<dbReference type="Pfam" id="PF07992">
    <property type="entry name" value="Pyr_redox_2"/>
    <property type="match status" value="1"/>
</dbReference>
<keyword evidence="3 9" id="KW-0274">FAD</keyword>
<reference evidence="14 15" key="1">
    <citation type="submission" date="2019-02" db="EMBL/GenBank/DDBJ databases">
        <title>Dyella amyloliquefaciens sp. nov., isolated from forest soil.</title>
        <authorList>
            <person name="Gao Z.-H."/>
            <person name="Qiu L.-H."/>
        </authorList>
    </citation>
    <scope>NUCLEOTIDE SEQUENCE [LARGE SCALE GENOMIC DNA]</scope>
    <source>
        <strain evidence="14 15">KACC 12747</strain>
    </source>
</reference>
<evidence type="ECO:0000256" key="3">
    <source>
        <dbReference type="ARBA" id="ARBA00022827"/>
    </source>
</evidence>
<evidence type="ECO:0000256" key="4">
    <source>
        <dbReference type="ARBA" id="ARBA00022857"/>
    </source>
</evidence>
<feature type="binding site" evidence="9">
    <location>
        <position position="51"/>
    </location>
    <ligand>
        <name>FAD</name>
        <dbReference type="ChEBI" id="CHEBI:57692"/>
    </ligand>
</feature>
<keyword evidence="9" id="KW-0547">Nucleotide-binding</keyword>
<comment type="similarity">
    <text evidence="1 11">Belongs to the class-I pyridine nucleotide-disulfide oxidoreductase family.</text>
</comment>